<organism evidence="1">
    <name type="scientific">Chryseobacterium arthrosphaerae</name>
    <dbReference type="NCBI Taxonomy" id="651561"/>
    <lineage>
        <taxon>Bacteria</taxon>
        <taxon>Pseudomonadati</taxon>
        <taxon>Bacteroidota</taxon>
        <taxon>Flavobacteriia</taxon>
        <taxon>Flavobacteriales</taxon>
        <taxon>Weeksellaceae</taxon>
        <taxon>Chryseobacterium group</taxon>
        <taxon>Chryseobacterium</taxon>
    </lineage>
</organism>
<evidence type="ECO:0000313" key="1">
    <source>
        <dbReference type="EMBL" id="RTZ48348.1"/>
    </source>
</evidence>
<reference evidence="1" key="1">
    <citation type="submission" date="2018-12" db="EMBL/GenBank/DDBJ databases">
        <title>Draft Genome Sequence of Chryseobacterium arthrosphaerae strain ED882-96 Isolated from the Blood of a Patient with Liver Cirrhosis in Taiwan.</title>
        <authorList>
            <person name="Lin J.-N."/>
            <person name="Lai C.-H."/>
            <person name="Yang C.-H."/>
            <person name="Huang Y.-H."/>
        </authorList>
    </citation>
    <scope>NUCLEOTIDE SEQUENCE [LARGE SCALE GENOMIC DNA]</scope>
    <source>
        <strain evidence="1">ED882-96</strain>
        <plasmid evidence="1">unnamed</plasmid>
    </source>
</reference>
<dbReference type="Proteomes" id="UP000276953">
    <property type="component" value="Plasmid unnamed"/>
</dbReference>
<sequence length="85" mass="10154">MKNLSASFNIFSAVGFMKSQDRTSDPLLLQTWNLKSMDTYIYTYEKQRLLRKKDRGSGFRKRKDYRNLESSPFRFDMQENTPSKI</sequence>
<proteinExistence type="predicted"/>
<dbReference type="AlphaFoldDB" id="A0A432DXH5"/>
<keyword evidence="1" id="KW-0614">Plasmid</keyword>
<comment type="caution">
    <text evidence="1">The sequence shown here is derived from an EMBL/GenBank/DDBJ whole genome shotgun (WGS) entry which is preliminary data.</text>
</comment>
<protein>
    <submittedName>
        <fullName evidence="1">Uncharacterized protein</fullName>
    </submittedName>
</protein>
<accession>A0A432DXH5</accession>
<dbReference type="EMBL" id="RYFC01000002">
    <property type="protein sequence ID" value="RTZ48348.1"/>
    <property type="molecule type" value="Genomic_DNA"/>
</dbReference>
<gene>
    <name evidence="1" type="ORF">EJ377_11970</name>
</gene>
<geneLocation type="plasmid" evidence="1">
    <name>unnamed</name>
</geneLocation>
<name>A0A432DXH5_9FLAO</name>